<dbReference type="InterPro" id="IPR050713">
    <property type="entry name" value="RTP_Phos/Ushers"/>
</dbReference>
<dbReference type="PROSITE" id="PS50853">
    <property type="entry name" value="FN3"/>
    <property type="match status" value="1"/>
</dbReference>
<feature type="domain" description="Fibronectin type-III" evidence="2">
    <location>
        <begin position="6"/>
        <end position="109"/>
    </location>
</feature>
<dbReference type="EMBL" id="QXFU01001710">
    <property type="protein sequence ID" value="KAE8996931.1"/>
    <property type="molecule type" value="Genomic_DNA"/>
</dbReference>
<dbReference type="InterPro" id="IPR036116">
    <property type="entry name" value="FN3_sf"/>
</dbReference>
<evidence type="ECO:0000313" key="4">
    <source>
        <dbReference type="Proteomes" id="UP000435112"/>
    </source>
</evidence>
<dbReference type="OrthoDB" id="504170at2759"/>
<dbReference type="InterPro" id="IPR003961">
    <property type="entry name" value="FN3_dom"/>
</dbReference>
<gene>
    <name evidence="3" type="ORF">PR002_g19172</name>
</gene>
<sequence>MEPYTTPRAPTQVLLGITSATMLTVRWAPPSDDGGDAISSYVVQWDVAAGFDSLALTTGTTATVIDATQRSYTITGLTPGTLYYVRVFTKNRGGEGTPQTSTPASFMPAVRNPGKPNTLTLEATNVTGQLREEPGQAEHAHVGGHECDGAATRGTRASRTRSRTLRAPGSCRVVGALNMVFGVDVKNYVVQYSERSDFWSPVESTTAGTVGTVLLTGLVSGKTYYVQIEFIHCLLVFSAVATTTI</sequence>
<dbReference type="AlphaFoldDB" id="A0A6A3JQ70"/>
<proteinExistence type="predicted"/>
<reference evidence="3 4" key="1">
    <citation type="submission" date="2018-09" db="EMBL/GenBank/DDBJ databases">
        <title>Genomic investigation of the strawberry pathogen Phytophthora fragariae indicates pathogenicity is determined by transcriptional variation in three key races.</title>
        <authorList>
            <person name="Adams T.M."/>
            <person name="Armitage A.D."/>
            <person name="Sobczyk M.K."/>
            <person name="Bates H.J."/>
            <person name="Dunwell J.M."/>
            <person name="Nellist C.F."/>
            <person name="Harrison R.J."/>
        </authorList>
    </citation>
    <scope>NUCLEOTIDE SEQUENCE [LARGE SCALE GENOMIC DNA]</scope>
    <source>
        <strain evidence="3 4">SCRP324</strain>
    </source>
</reference>
<dbReference type="CDD" id="cd00063">
    <property type="entry name" value="FN3"/>
    <property type="match status" value="1"/>
</dbReference>
<dbReference type="Gene3D" id="2.60.40.10">
    <property type="entry name" value="Immunoglobulins"/>
    <property type="match status" value="2"/>
</dbReference>
<organism evidence="3 4">
    <name type="scientific">Phytophthora rubi</name>
    <dbReference type="NCBI Taxonomy" id="129364"/>
    <lineage>
        <taxon>Eukaryota</taxon>
        <taxon>Sar</taxon>
        <taxon>Stramenopiles</taxon>
        <taxon>Oomycota</taxon>
        <taxon>Peronosporomycetes</taxon>
        <taxon>Peronosporales</taxon>
        <taxon>Peronosporaceae</taxon>
        <taxon>Phytophthora</taxon>
    </lineage>
</organism>
<evidence type="ECO:0000256" key="1">
    <source>
        <dbReference type="SAM" id="MobiDB-lite"/>
    </source>
</evidence>
<dbReference type="SMART" id="SM00060">
    <property type="entry name" value="FN3"/>
    <property type="match status" value="1"/>
</dbReference>
<dbReference type="PANTHER" id="PTHR46957">
    <property type="entry name" value="CYTOKINE RECEPTOR"/>
    <property type="match status" value="1"/>
</dbReference>
<feature type="compositionally biased region" description="Basic and acidic residues" evidence="1">
    <location>
        <begin position="135"/>
        <end position="148"/>
    </location>
</feature>
<evidence type="ECO:0000313" key="3">
    <source>
        <dbReference type="EMBL" id="KAE8996931.1"/>
    </source>
</evidence>
<evidence type="ECO:0000259" key="2">
    <source>
        <dbReference type="PROSITE" id="PS50853"/>
    </source>
</evidence>
<dbReference type="PRINTS" id="PR00014">
    <property type="entry name" value="FNTYPEIII"/>
</dbReference>
<accession>A0A6A3JQ70</accession>
<feature type="region of interest" description="Disordered" evidence="1">
    <location>
        <begin position="135"/>
        <end position="164"/>
    </location>
</feature>
<dbReference type="PANTHER" id="PTHR46957:SF10">
    <property type="entry name" value="PROTEIN TYROSINE PHOSPHATASE, RECEPTOR TYPE, H"/>
    <property type="match status" value="1"/>
</dbReference>
<dbReference type="InterPro" id="IPR013783">
    <property type="entry name" value="Ig-like_fold"/>
</dbReference>
<dbReference type="GO" id="GO:0043235">
    <property type="term" value="C:receptor complex"/>
    <property type="evidence" value="ECO:0007669"/>
    <property type="project" value="TreeGrafter"/>
</dbReference>
<comment type="caution">
    <text evidence="3">The sequence shown here is derived from an EMBL/GenBank/DDBJ whole genome shotgun (WGS) entry which is preliminary data.</text>
</comment>
<dbReference type="Proteomes" id="UP000435112">
    <property type="component" value="Unassembled WGS sequence"/>
</dbReference>
<dbReference type="Pfam" id="PF00041">
    <property type="entry name" value="fn3"/>
    <property type="match status" value="1"/>
</dbReference>
<name>A0A6A3JQ70_9STRA</name>
<protein>
    <recommendedName>
        <fullName evidence="2">Fibronectin type-III domain-containing protein</fullName>
    </recommendedName>
</protein>
<dbReference type="SUPFAM" id="SSF49265">
    <property type="entry name" value="Fibronectin type III"/>
    <property type="match status" value="2"/>
</dbReference>